<sequence>MEKNRGRHYMAIPPFLSSVKGLQGPFCIASLPFPTSDRGVVFYHRIKHDK</sequence>
<proteinExistence type="predicted"/>
<name>A0A822ZM12_NELNU</name>
<evidence type="ECO:0000313" key="1">
    <source>
        <dbReference type="EMBL" id="DAD45510.1"/>
    </source>
</evidence>
<organism evidence="1 2">
    <name type="scientific">Nelumbo nucifera</name>
    <name type="common">Sacred lotus</name>
    <dbReference type="NCBI Taxonomy" id="4432"/>
    <lineage>
        <taxon>Eukaryota</taxon>
        <taxon>Viridiplantae</taxon>
        <taxon>Streptophyta</taxon>
        <taxon>Embryophyta</taxon>
        <taxon>Tracheophyta</taxon>
        <taxon>Spermatophyta</taxon>
        <taxon>Magnoliopsida</taxon>
        <taxon>Proteales</taxon>
        <taxon>Nelumbonaceae</taxon>
        <taxon>Nelumbo</taxon>
    </lineage>
</organism>
<comment type="caution">
    <text evidence="1">The sequence shown here is derived from an EMBL/GenBank/DDBJ whole genome shotgun (WGS) entry which is preliminary data.</text>
</comment>
<gene>
    <name evidence="1" type="ORF">HUJ06_003740</name>
</gene>
<dbReference type="AlphaFoldDB" id="A0A822ZM12"/>
<reference evidence="1 2" key="1">
    <citation type="journal article" date="2020" name="Mol. Biol. Evol.">
        <title>Distinct Expression and Methylation Patterns for Genes with Different Fates following a Single Whole-Genome Duplication in Flowering Plants.</title>
        <authorList>
            <person name="Shi T."/>
            <person name="Rahmani R.S."/>
            <person name="Gugger P.F."/>
            <person name="Wang M."/>
            <person name="Li H."/>
            <person name="Zhang Y."/>
            <person name="Li Z."/>
            <person name="Wang Q."/>
            <person name="Van de Peer Y."/>
            <person name="Marchal K."/>
            <person name="Chen J."/>
        </authorList>
    </citation>
    <scope>NUCLEOTIDE SEQUENCE [LARGE SCALE GENOMIC DNA]</scope>
    <source>
        <tissue evidence="1">Leaf</tissue>
    </source>
</reference>
<accession>A0A822ZM12</accession>
<evidence type="ECO:0000313" key="2">
    <source>
        <dbReference type="Proteomes" id="UP000607653"/>
    </source>
</evidence>
<dbReference type="Proteomes" id="UP000607653">
    <property type="component" value="Unassembled WGS sequence"/>
</dbReference>
<keyword evidence="2" id="KW-1185">Reference proteome</keyword>
<dbReference type="EMBL" id="DUZY01000007">
    <property type="protein sequence ID" value="DAD45510.1"/>
    <property type="molecule type" value="Genomic_DNA"/>
</dbReference>
<protein>
    <submittedName>
        <fullName evidence="1">Uncharacterized protein</fullName>
    </submittedName>
</protein>